<dbReference type="PANTHER" id="PTHR43507:SF1">
    <property type="entry name" value="NADH-UBIQUINONE OXIDOREDUCTASE CHAIN 4"/>
    <property type="match status" value="1"/>
</dbReference>
<dbReference type="AlphaFoldDB" id="A0A382F3P4"/>
<keyword evidence="1" id="KW-0812">Transmembrane</keyword>
<evidence type="ECO:0000259" key="2">
    <source>
        <dbReference type="Pfam" id="PF00361"/>
    </source>
</evidence>
<feature type="domain" description="NADH:quinone oxidoreductase/Mrp antiporter transmembrane" evidence="2">
    <location>
        <begin position="2"/>
        <end position="96"/>
    </location>
</feature>
<reference evidence="3" key="1">
    <citation type="submission" date="2018-05" db="EMBL/GenBank/DDBJ databases">
        <authorList>
            <person name="Lanie J.A."/>
            <person name="Ng W.-L."/>
            <person name="Kazmierczak K.M."/>
            <person name="Andrzejewski T.M."/>
            <person name="Davidsen T.M."/>
            <person name="Wayne K.J."/>
            <person name="Tettelin H."/>
            <person name="Glass J.I."/>
            <person name="Rusch D."/>
            <person name="Podicherti R."/>
            <person name="Tsui H.-C.T."/>
            <person name="Winkler M.E."/>
        </authorList>
    </citation>
    <scope>NUCLEOTIDE SEQUENCE</scope>
</reference>
<organism evidence="3">
    <name type="scientific">marine metagenome</name>
    <dbReference type="NCBI Taxonomy" id="408172"/>
    <lineage>
        <taxon>unclassified sequences</taxon>
        <taxon>metagenomes</taxon>
        <taxon>ecological metagenomes</taxon>
    </lineage>
</organism>
<dbReference type="GO" id="GO:0048039">
    <property type="term" value="F:ubiquinone binding"/>
    <property type="evidence" value="ECO:0007669"/>
    <property type="project" value="TreeGrafter"/>
</dbReference>
<keyword evidence="1" id="KW-1133">Transmembrane helix</keyword>
<accession>A0A382F3P4</accession>
<evidence type="ECO:0000256" key="1">
    <source>
        <dbReference type="SAM" id="Phobius"/>
    </source>
</evidence>
<dbReference type="PRINTS" id="PR01437">
    <property type="entry name" value="NUOXDRDTASE4"/>
</dbReference>
<sequence>MVIFFFVFETTLVLMYFLLYYWGSKLYKIRSGFYLFMFTIFGSILLIIGIIFLLLITGSTNLIVLENFHFSVNQQKLFAFVFTIGFGIKVPIFPFHG</sequence>
<dbReference type="GO" id="GO:0003954">
    <property type="term" value="F:NADH dehydrogenase activity"/>
    <property type="evidence" value="ECO:0007669"/>
    <property type="project" value="TreeGrafter"/>
</dbReference>
<name>A0A382F3P4_9ZZZZ</name>
<dbReference type="EMBL" id="UINC01047708">
    <property type="protein sequence ID" value="SVB57309.1"/>
    <property type="molecule type" value="Genomic_DNA"/>
</dbReference>
<dbReference type="GO" id="GO:0015990">
    <property type="term" value="P:electron transport coupled proton transport"/>
    <property type="evidence" value="ECO:0007669"/>
    <property type="project" value="TreeGrafter"/>
</dbReference>
<keyword evidence="1" id="KW-0472">Membrane</keyword>
<feature type="transmembrane region" description="Helical" evidence="1">
    <location>
        <begin position="77"/>
        <end position="95"/>
    </location>
</feature>
<proteinExistence type="predicted"/>
<gene>
    <name evidence="3" type="ORF">METZ01_LOCUS210163</name>
</gene>
<dbReference type="GO" id="GO:0008137">
    <property type="term" value="F:NADH dehydrogenase (ubiquinone) activity"/>
    <property type="evidence" value="ECO:0007669"/>
    <property type="project" value="InterPro"/>
</dbReference>
<dbReference type="GO" id="GO:0042773">
    <property type="term" value="P:ATP synthesis coupled electron transport"/>
    <property type="evidence" value="ECO:0007669"/>
    <property type="project" value="InterPro"/>
</dbReference>
<feature type="transmembrane region" description="Helical" evidence="1">
    <location>
        <begin position="6"/>
        <end position="22"/>
    </location>
</feature>
<protein>
    <recommendedName>
        <fullName evidence="2">NADH:quinone oxidoreductase/Mrp antiporter transmembrane domain-containing protein</fullName>
    </recommendedName>
</protein>
<evidence type="ECO:0000313" key="3">
    <source>
        <dbReference type="EMBL" id="SVB57309.1"/>
    </source>
</evidence>
<feature type="transmembrane region" description="Helical" evidence="1">
    <location>
        <begin position="34"/>
        <end position="57"/>
    </location>
</feature>
<dbReference type="PANTHER" id="PTHR43507">
    <property type="entry name" value="NADH-UBIQUINONE OXIDOREDUCTASE CHAIN 4"/>
    <property type="match status" value="1"/>
</dbReference>
<dbReference type="InterPro" id="IPR001750">
    <property type="entry name" value="ND/Mrp_TM"/>
</dbReference>
<dbReference type="Pfam" id="PF00361">
    <property type="entry name" value="Proton_antipo_M"/>
    <property type="match status" value="1"/>
</dbReference>
<dbReference type="InterPro" id="IPR003918">
    <property type="entry name" value="NADH_UbQ_OxRdtase"/>
</dbReference>